<organism evidence="1 2">
    <name type="scientific">Paragonimus skrjabini miyazakii</name>
    <dbReference type="NCBI Taxonomy" id="59628"/>
    <lineage>
        <taxon>Eukaryota</taxon>
        <taxon>Metazoa</taxon>
        <taxon>Spiralia</taxon>
        <taxon>Lophotrochozoa</taxon>
        <taxon>Platyhelminthes</taxon>
        <taxon>Trematoda</taxon>
        <taxon>Digenea</taxon>
        <taxon>Plagiorchiida</taxon>
        <taxon>Troglotremata</taxon>
        <taxon>Troglotrematidae</taxon>
        <taxon>Paragonimus</taxon>
    </lineage>
</organism>
<sequence>METGISSAEFHVLLCYDGVERKFRSICTQIIDAQPTQSPKINLAENAIISQEEKIRNDRANFLSDGGSFEKETISREHSSSADVSLNIDDDSITQRKVKFAHNVITVVEPTIYADDEYGLGFDDDDDIIKKQPPTRYSYAKGEWMGRPVSQWIDDSYLRLPAESEPPPCGPRTKTGICHPIYVDDSIDLLNLPELLQVSAYVTNLGVTFGISVNELVKCKLK</sequence>
<evidence type="ECO:0000313" key="2">
    <source>
        <dbReference type="Proteomes" id="UP000822476"/>
    </source>
</evidence>
<keyword evidence="2" id="KW-1185">Reference proteome</keyword>
<dbReference type="Proteomes" id="UP000822476">
    <property type="component" value="Unassembled WGS sequence"/>
</dbReference>
<protein>
    <submittedName>
        <fullName evidence="1">Uncharacterized protein</fullName>
    </submittedName>
</protein>
<accession>A0A8S9YFZ3</accession>
<evidence type="ECO:0000313" key="1">
    <source>
        <dbReference type="EMBL" id="KAF7233387.1"/>
    </source>
</evidence>
<gene>
    <name evidence="1" type="ORF">EG68_11853</name>
</gene>
<dbReference type="AlphaFoldDB" id="A0A8S9YFZ3"/>
<dbReference type="EMBL" id="JTDE01021104">
    <property type="protein sequence ID" value="KAF7233387.1"/>
    <property type="molecule type" value="Genomic_DNA"/>
</dbReference>
<name>A0A8S9YFZ3_9TREM</name>
<reference evidence="1" key="1">
    <citation type="submission" date="2019-07" db="EMBL/GenBank/DDBJ databases">
        <title>Annotation for the trematode Paragonimus miyazaki's.</title>
        <authorList>
            <person name="Choi Y.-J."/>
        </authorList>
    </citation>
    <scope>NUCLEOTIDE SEQUENCE</scope>
    <source>
        <strain evidence="1">Japan</strain>
    </source>
</reference>
<proteinExistence type="predicted"/>
<comment type="caution">
    <text evidence="1">The sequence shown here is derived from an EMBL/GenBank/DDBJ whole genome shotgun (WGS) entry which is preliminary data.</text>
</comment>
<dbReference type="OrthoDB" id="527209at2759"/>